<dbReference type="PANTHER" id="PTHR30307:SF0">
    <property type="entry name" value="S-ADENOSYLMETHIONINE:TRNA RIBOSYLTRANSFERASE-ISOMERASE"/>
    <property type="match status" value="1"/>
</dbReference>
<evidence type="ECO:0000313" key="6">
    <source>
        <dbReference type="Proteomes" id="UP001183824"/>
    </source>
</evidence>
<protein>
    <submittedName>
        <fullName evidence="5">S-adenosylmethionine:tRNA ribosyltransferase-isomerase</fullName>
    </submittedName>
</protein>
<dbReference type="PANTHER" id="PTHR30307">
    <property type="entry name" value="S-ADENOSYLMETHIONINE:TRNA RIBOSYLTRANSFERASE-ISOMERASE"/>
    <property type="match status" value="1"/>
</dbReference>
<keyword evidence="2" id="KW-0808">Transferase</keyword>
<evidence type="ECO:0000313" key="5">
    <source>
        <dbReference type="EMBL" id="MDT0484625.1"/>
    </source>
</evidence>
<dbReference type="EMBL" id="JAVREZ010000012">
    <property type="protein sequence ID" value="MDT0484625.1"/>
    <property type="molecule type" value="Genomic_DNA"/>
</dbReference>
<dbReference type="InterPro" id="IPR003699">
    <property type="entry name" value="QueA"/>
</dbReference>
<accession>A0ABU2VGB9</accession>
<dbReference type="InterPro" id="IPR036100">
    <property type="entry name" value="QueA_sf"/>
</dbReference>
<dbReference type="RefSeq" id="WP_311717478.1">
    <property type="nucleotide sequence ID" value="NZ_JAVREZ010000012.1"/>
</dbReference>
<evidence type="ECO:0000256" key="3">
    <source>
        <dbReference type="ARBA" id="ARBA00022691"/>
    </source>
</evidence>
<keyword evidence="1" id="KW-0963">Cytoplasm</keyword>
<dbReference type="SUPFAM" id="SSF111337">
    <property type="entry name" value="QueA-like"/>
    <property type="match status" value="1"/>
</dbReference>
<proteinExistence type="predicted"/>
<comment type="caution">
    <text evidence="5">The sequence shown here is derived from an EMBL/GenBank/DDBJ whole genome shotgun (WGS) entry which is preliminary data.</text>
</comment>
<organism evidence="5 6">
    <name type="scientific">Streptomyces doebereineriae</name>
    <dbReference type="NCBI Taxonomy" id="3075528"/>
    <lineage>
        <taxon>Bacteria</taxon>
        <taxon>Bacillati</taxon>
        <taxon>Actinomycetota</taxon>
        <taxon>Actinomycetes</taxon>
        <taxon>Kitasatosporales</taxon>
        <taxon>Streptomycetaceae</taxon>
        <taxon>Streptomyces</taxon>
    </lineage>
</organism>
<evidence type="ECO:0000256" key="2">
    <source>
        <dbReference type="ARBA" id="ARBA00022679"/>
    </source>
</evidence>
<evidence type="ECO:0000256" key="4">
    <source>
        <dbReference type="ARBA" id="ARBA00022785"/>
    </source>
</evidence>
<keyword evidence="3" id="KW-0949">S-adenosyl-L-methionine</keyword>
<reference evidence="6" key="1">
    <citation type="submission" date="2023-07" db="EMBL/GenBank/DDBJ databases">
        <title>30 novel species of actinomycetes from the DSMZ collection.</title>
        <authorList>
            <person name="Nouioui I."/>
        </authorList>
    </citation>
    <scope>NUCLEOTIDE SEQUENCE [LARGE SCALE GENOMIC DNA]</scope>
    <source>
        <strain evidence="6">DSM 41640</strain>
    </source>
</reference>
<name>A0ABU2VGB9_9ACTN</name>
<dbReference type="Gene3D" id="2.40.10.240">
    <property type="entry name" value="QueA-like"/>
    <property type="match status" value="1"/>
</dbReference>
<keyword evidence="4" id="KW-0671">Queuosine biosynthesis</keyword>
<evidence type="ECO:0000256" key="1">
    <source>
        <dbReference type="ARBA" id="ARBA00022490"/>
    </source>
</evidence>
<keyword evidence="6" id="KW-1185">Reference proteome</keyword>
<sequence length="372" mass="41468">MTETAEQRTGQYDFPFSHDLIAQEPAEVRATARNDARLLVLDRRTDTVEHRHFADLGQYLTPGDALVVNNARVVPSILRGTDARGKPIVVNVFSPMEDGTWHCLVLPAPVAAPGERFRFGTDGEVTGELLHEESVGVWRLRLEPGGMDVLSRVGQIAYPDYLDKDPEDPEYYQTSLASRPGATLFPSAARHFTPEMLDSLREQGVHVVEVTHFIAARWQHGYLREWLGQDVEWADDEGVDVPSGRAGVSLPFPRAERYEVSLRAADTLNERRRAGGRILVCGTSALRALETVADDRTGRVWPGSGWTNLILGPGHRFKVCDSFLTNFHMPQSSELRLTSAFTGAPELLRVYREEVLPGGYLFNEFGDSMLIL</sequence>
<dbReference type="Gene3D" id="3.40.1780.10">
    <property type="entry name" value="QueA-like"/>
    <property type="match status" value="1"/>
</dbReference>
<dbReference type="InterPro" id="IPR042119">
    <property type="entry name" value="QueA_dom2"/>
</dbReference>
<gene>
    <name evidence="5" type="ORF">RNB18_31320</name>
</gene>
<dbReference type="Pfam" id="PF02547">
    <property type="entry name" value="Queuosine_synth"/>
    <property type="match status" value="2"/>
</dbReference>
<dbReference type="Proteomes" id="UP001183824">
    <property type="component" value="Unassembled WGS sequence"/>
</dbReference>
<dbReference type="InterPro" id="IPR042118">
    <property type="entry name" value="QueA_dom1"/>
</dbReference>